<accession>A0A6C0CY58</accession>
<evidence type="ECO:0000256" key="1">
    <source>
        <dbReference type="ARBA" id="ARBA00023125"/>
    </source>
</evidence>
<feature type="compositionally biased region" description="Basic and acidic residues" evidence="2">
    <location>
        <begin position="120"/>
        <end position="135"/>
    </location>
</feature>
<dbReference type="EMBL" id="MN739515">
    <property type="protein sequence ID" value="QHT09766.1"/>
    <property type="molecule type" value="Genomic_DNA"/>
</dbReference>
<proteinExistence type="predicted"/>
<organism evidence="4">
    <name type="scientific">viral metagenome</name>
    <dbReference type="NCBI Taxonomy" id="1070528"/>
    <lineage>
        <taxon>unclassified sequences</taxon>
        <taxon>metagenomes</taxon>
        <taxon>organismal metagenomes</taxon>
    </lineage>
</organism>
<dbReference type="InterPro" id="IPR050342">
    <property type="entry name" value="HMGB"/>
</dbReference>
<evidence type="ECO:0000313" key="4">
    <source>
        <dbReference type="EMBL" id="QHT09766.1"/>
    </source>
</evidence>
<name>A0A6C0CY58_9ZZZZ</name>
<protein>
    <recommendedName>
        <fullName evidence="3">HMG box domain-containing protein</fullName>
    </recommendedName>
</protein>
<feature type="domain" description="HMG box" evidence="3">
    <location>
        <begin position="137"/>
        <end position="201"/>
    </location>
</feature>
<dbReference type="Pfam" id="PF00505">
    <property type="entry name" value="HMG_box"/>
    <property type="match status" value="2"/>
</dbReference>
<reference evidence="4" key="1">
    <citation type="journal article" date="2020" name="Nature">
        <title>Giant virus diversity and host interactions through global metagenomics.</title>
        <authorList>
            <person name="Schulz F."/>
            <person name="Roux S."/>
            <person name="Paez-Espino D."/>
            <person name="Jungbluth S."/>
            <person name="Walsh D.A."/>
            <person name="Denef V.J."/>
            <person name="McMahon K.D."/>
            <person name="Konstantinidis K.T."/>
            <person name="Eloe-Fadrosh E.A."/>
            <person name="Kyrpides N.C."/>
            <person name="Woyke T."/>
        </authorList>
    </citation>
    <scope>NUCLEOTIDE SEQUENCE</scope>
    <source>
        <strain evidence="4">GVMAG-M-3300023174-102</strain>
    </source>
</reference>
<dbReference type="AlphaFoldDB" id="A0A6C0CY58"/>
<dbReference type="PROSITE" id="PS50118">
    <property type="entry name" value="HMG_BOX_2"/>
    <property type="match status" value="2"/>
</dbReference>
<dbReference type="GO" id="GO:0003677">
    <property type="term" value="F:DNA binding"/>
    <property type="evidence" value="ECO:0007669"/>
    <property type="project" value="UniProtKB-KW"/>
</dbReference>
<sequence length="201" mass="24166">MEHINKYMVSFLLENAPEALEYWNDKENQQNFSEFFTEKSTEKTDTPTPKKAKSAYMFFCTEERQKIKKDKSELKGKEIIKELGNRWKLLKENKDFEKYEKMAKMDKERYSTEMDSNSPVEKKTSKTEKKSEEVKPIKRGKTAYTMFCSDERVKVKSEYPDMKPQEVMRELAARWQKLKDENITEFERYKNLVKPKNEDNE</sequence>
<dbReference type="Gene3D" id="1.10.30.10">
    <property type="entry name" value="High mobility group box domain"/>
    <property type="match status" value="2"/>
</dbReference>
<evidence type="ECO:0000256" key="2">
    <source>
        <dbReference type="SAM" id="MobiDB-lite"/>
    </source>
</evidence>
<dbReference type="CDD" id="cd00084">
    <property type="entry name" value="HMG-box_SF"/>
    <property type="match status" value="1"/>
</dbReference>
<feature type="region of interest" description="Disordered" evidence="2">
    <location>
        <begin position="108"/>
        <end position="135"/>
    </location>
</feature>
<dbReference type="SUPFAM" id="SSF47095">
    <property type="entry name" value="HMG-box"/>
    <property type="match status" value="2"/>
</dbReference>
<dbReference type="InterPro" id="IPR009071">
    <property type="entry name" value="HMG_box_dom"/>
</dbReference>
<dbReference type="SMART" id="SM00398">
    <property type="entry name" value="HMG"/>
    <property type="match status" value="2"/>
</dbReference>
<dbReference type="InterPro" id="IPR036910">
    <property type="entry name" value="HMG_box_dom_sf"/>
</dbReference>
<keyword evidence="1" id="KW-0238">DNA-binding</keyword>
<dbReference type="PANTHER" id="PTHR48112">
    <property type="entry name" value="HIGH MOBILITY GROUP PROTEIN DSP1"/>
    <property type="match status" value="1"/>
</dbReference>
<evidence type="ECO:0000259" key="3">
    <source>
        <dbReference type="PROSITE" id="PS50118"/>
    </source>
</evidence>
<feature type="domain" description="HMG box" evidence="3">
    <location>
        <begin position="49"/>
        <end position="118"/>
    </location>
</feature>